<keyword evidence="9 13" id="KW-1133">Transmembrane helix</keyword>
<dbReference type="SUPFAM" id="SSF81665">
    <property type="entry name" value="Calcium ATPase, transmembrane domain M"/>
    <property type="match status" value="1"/>
</dbReference>
<evidence type="ECO:0000256" key="10">
    <source>
        <dbReference type="ARBA" id="ARBA00023136"/>
    </source>
</evidence>
<keyword evidence="3" id="KW-0104">Cadmium</keyword>
<dbReference type="PRINTS" id="PR00119">
    <property type="entry name" value="CATATPASE"/>
</dbReference>
<dbReference type="InterPro" id="IPR027256">
    <property type="entry name" value="P-typ_ATPase_IB"/>
</dbReference>
<dbReference type="Pfam" id="PF00702">
    <property type="entry name" value="Hydrolase"/>
    <property type="match status" value="1"/>
</dbReference>
<dbReference type="Pfam" id="PF00122">
    <property type="entry name" value="E1-E2_ATPase"/>
    <property type="match status" value="1"/>
</dbReference>
<dbReference type="InterPro" id="IPR008250">
    <property type="entry name" value="ATPase_P-typ_transduc_dom_A_sf"/>
</dbReference>
<dbReference type="PROSITE" id="PS01229">
    <property type="entry name" value="COF_2"/>
    <property type="match status" value="1"/>
</dbReference>
<dbReference type="InterPro" id="IPR001757">
    <property type="entry name" value="P_typ_ATPase"/>
</dbReference>
<evidence type="ECO:0000313" key="15">
    <source>
        <dbReference type="EMBL" id="GAA6502202.1"/>
    </source>
</evidence>
<sequence length="792" mass="85043">MPDADCEKKVYILKNLGCANCAAKMEAKIKELPGVEYASITFATSQLRLSARDHAALLPRIREICTSIESQVEVVPRFKMPGSFTTKTYLIDNLGCAHCASKMEEKINALPEVSSATLTFATRQLRITARRDPDLLLDRIRKICTDIEDGVTIKPKDTTPKSADTLPIQDVVPATRVLSQDTKTILALCTGAVLFIAGEVLEQMGMELPSLVVLLTAYVLLGGRIVLTALRNLTKGHVFDENFLMSAATIGAIVIQEYPEAVGVMLFYRIGEYFEHKAVERSRSQIMDAVDMRPETVTLVIGDDTKTIAAQDAEVGDIILIRPGDRIPLDSVVIEGESRIDTSPVTGEPVPVKAGFGDELTSGCVNTSGLLKVRVEKVLEESMVTRILDSVENAAASKPKIDRFITRFARVYTPFVVFLALATAVIPSLITGNWNHWVYTALTFLVISCPCALVLSVPLAFFSGIGTGSKRGILFKGGISLEAMRNVNAVIMDKTGTLTEGNFVLQTVLPADSVNADTLLELCAACESTSTHPIAHSIVSAAQGKGMTVTRPDTVEEIAGCGIHAVINGSQVLCGNRRLMEKFHVSMENITTDGLGAEVFAAKDGTYIGCLIIADTLKGDAKSAVKKIKDMGITPAMLTGDARETAEAVARAAGIDEVRARLLPQDKLNELTRLRSTYGSVMFVGDGINDAPVLAGADVGAAMGSGADAAIEAADVVFMNSSMEAVPQALSIARATSRISWQNVIFALVIKVLVMILGLFGFASMWMAVFADTGVAILCVLNSIRILYRKNL</sequence>
<dbReference type="EMBL" id="BAABZQ010000001">
    <property type="protein sequence ID" value="GAA6502202.1"/>
    <property type="molecule type" value="Genomic_DNA"/>
</dbReference>
<dbReference type="SFLD" id="SFLDG00002">
    <property type="entry name" value="C1.7:_P-type_atpase_like"/>
    <property type="match status" value="1"/>
</dbReference>
<dbReference type="Gene3D" id="3.40.1110.10">
    <property type="entry name" value="Calcium-transporting ATPase, cytoplasmic domain N"/>
    <property type="match status" value="1"/>
</dbReference>
<dbReference type="SUPFAM" id="SSF81653">
    <property type="entry name" value="Calcium ATPase, transduction domain A"/>
    <property type="match status" value="1"/>
</dbReference>
<evidence type="ECO:0000256" key="6">
    <source>
        <dbReference type="ARBA" id="ARBA00022741"/>
    </source>
</evidence>
<keyword evidence="5 13" id="KW-0479">Metal-binding</keyword>
<dbReference type="RefSeq" id="WP_227211721.1">
    <property type="nucleotide sequence ID" value="NZ_BAABZQ010000001.1"/>
</dbReference>
<protein>
    <recommendedName>
        <fullName evidence="11">Cd(2+)-exporting ATPase</fullName>
        <ecNumber evidence="11">7.2.2.21</ecNumber>
    </recommendedName>
</protein>
<evidence type="ECO:0000256" key="2">
    <source>
        <dbReference type="ARBA" id="ARBA00006024"/>
    </source>
</evidence>
<dbReference type="Gene3D" id="3.30.70.100">
    <property type="match status" value="2"/>
</dbReference>
<feature type="transmembrane region" description="Helical" evidence="13">
    <location>
        <begin position="208"/>
        <end position="227"/>
    </location>
</feature>
<dbReference type="InterPro" id="IPR023214">
    <property type="entry name" value="HAD_sf"/>
</dbReference>
<dbReference type="CDD" id="cd00371">
    <property type="entry name" value="HMA"/>
    <property type="match status" value="2"/>
</dbReference>
<dbReference type="InterPro" id="IPR036163">
    <property type="entry name" value="HMA_dom_sf"/>
</dbReference>
<evidence type="ECO:0000256" key="7">
    <source>
        <dbReference type="ARBA" id="ARBA00022840"/>
    </source>
</evidence>
<feature type="transmembrane region" description="Helical" evidence="13">
    <location>
        <begin position="744"/>
        <end position="763"/>
    </location>
</feature>
<dbReference type="InterPro" id="IPR059000">
    <property type="entry name" value="ATPase_P-type_domA"/>
</dbReference>
<dbReference type="PROSITE" id="PS00154">
    <property type="entry name" value="ATPASE_E1_E2"/>
    <property type="match status" value="1"/>
</dbReference>
<evidence type="ECO:0000256" key="13">
    <source>
        <dbReference type="RuleBase" id="RU362081"/>
    </source>
</evidence>
<evidence type="ECO:0000256" key="9">
    <source>
        <dbReference type="ARBA" id="ARBA00022989"/>
    </source>
</evidence>
<evidence type="ECO:0000256" key="1">
    <source>
        <dbReference type="ARBA" id="ARBA00004141"/>
    </source>
</evidence>
<dbReference type="InterPro" id="IPR023298">
    <property type="entry name" value="ATPase_P-typ_TM_dom_sf"/>
</dbReference>
<feature type="transmembrane region" description="Helical" evidence="13">
    <location>
        <begin position="185"/>
        <end position="202"/>
    </location>
</feature>
<feature type="domain" description="HMA" evidence="14">
    <location>
        <begin position="85"/>
        <end position="152"/>
    </location>
</feature>
<feature type="transmembrane region" description="Helical" evidence="13">
    <location>
        <begin position="408"/>
        <end position="430"/>
    </location>
</feature>
<dbReference type="SFLD" id="SFLDF00027">
    <property type="entry name" value="p-type_atpase"/>
    <property type="match status" value="1"/>
</dbReference>
<dbReference type="NCBIfam" id="TIGR01494">
    <property type="entry name" value="ATPase_P-type"/>
    <property type="match status" value="1"/>
</dbReference>
<gene>
    <name evidence="15" type="ORF">K340107D12_50180</name>
</gene>
<dbReference type="InterPro" id="IPR018303">
    <property type="entry name" value="ATPase_P-typ_P_site"/>
</dbReference>
<keyword evidence="4 13" id="KW-0812">Transmembrane</keyword>
<dbReference type="InterPro" id="IPR023299">
    <property type="entry name" value="ATPase_P-typ_cyto_dom_N"/>
</dbReference>
<dbReference type="EC" id="7.2.2.21" evidence="11"/>
<dbReference type="NCBIfam" id="TIGR01512">
    <property type="entry name" value="ATPase-IB2_Cd"/>
    <property type="match status" value="1"/>
</dbReference>
<dbReference type="Gene3D" id="3.40.50.1000">
    <property type="entry name" value="HAD superfamily/HAD-like"/>
    <property type="match status" value="1"/>
</dbReference>
<comment type="caution">
    <text evidence="15">The sequence shown here is derived from an EMBL/GenBank/DDBJ whole genome shotgun (WGS) entry which is preliminary data.</text>
</comment>
<evidence type="ECO:0000256" key="3">
    <source>
        <dbReference type="ARBA" id="ARBA00022539"/>
    </source>
</evidence>
<dbReference type="PRINTS" id="PR00941">
    <property type="entry name" value="CDATPASE"/>
</dbReference>
<dbReference type="NCBIfam" id="TIGR01525">
    <property type="entry name" value="ATPase-IB_hvy"/>
    <property type="match status" value="1"/>
</dbReference>
<dbReference type="InterPro" id="IPR036412">
    <property type="entry name" value="HAD-like_sf"/>
</dbReference>
<keyword evidence="6 13" id="KW-0547">Nucleotide-binding</keyword>
<keyword evidence="16" id="KW-1185">Reference proteome</keyword>
<keyword evidence="10 13" id="KW-0472">Membrane</keyword>
<accession>A0ABQ0C0C3</accession>
<proteinExistence type="inferred from homology"/>
<comment type="similarity">
    <text evidence="2 13">Belongs to the cation transport ATPase (P-type) (TC 3.A.3) family. Type IB subfamily.</text>
</comment>
<keyword evidence="7 13" id="KW-0067">ATP-binding</keyword>
<feature type="domain" description="HMA" evidence="14">
    <location>
        <begin position="7"/>
        <end position="73"/>
    </location>
</feature>
<dbReference type="Gene3D" id="2.70.150.10">
    <property type="entry name" value="Calcium-transporting ATPase, cytoplasmic transduction domain A"/>
    <property type="match status" value="1"/>
</dbReference>
<dbReference type="Pfam" id="PF00403">
    <property type="entry name" value="HMA"/>
    <property type="match status" value="2"/>
</dbReference>
<keyword evidence="8" id="KW-1278">Translocase</keyword>
<feature type="transmembrane region" description="Helical" evidence="13">
    <location>
        <begin position="436"/>
        <end position="462"/>
    </location>
</feature>
<reference evidence="15 16" key="1">
    <citation type="submission" date="2024-04" db="EMBL/GenBank/DDBJ databases">
        <title>Defined microbial consortia suppress multidrug-resistant proinflammatory Enterobacteriaceae via ecological control.</title>
        <authorList>
            <person name="Furuichi M."/>
            <person name="Kawaguchi T."/>
            <person name="Pust M."/>
            <person name="Yasuma K."/>
            <person name="Plichta D."/>
            <person name="Hasegawa N."/>
            <person name="Ohya T."/>
            <person name="Bhattarai S."/>
            <person name="Sasajima S."/>
            <person name="Aoto Y."/>
            <person name="Tuganbaev T."/>
            <person name="Yaginuma M."/>
            <person name="Ueda M."/>
            <person name="Okahashi N."/>
            <person name="Amafuji K."/>
            <person name="Kiridooshi Y."/>
            <person name="Sugita K."/>
            <person name="Strazar M."/>
            <person name="Skelly A."/>
            <person name="Suda W."/>
            <person name="Hattori M."/>
            <person name="Nakamoto N."/>
            <person name="Caballero S."/>
            <person name="Norman J."/>
            <person name="Olle B."/>
            <person name="Tanoue T."/>
            <person name="Arita M."/>
            <person name="Bucci V."/>
            <person name="Atarashi K."/>
            <person name="Xavier R."/>
            <person name="Honda K."/>
        </authorList>
    </citation>
    <scope>NUCLEOTIDE SEQUENCE [LARGE SCALE GENOMIC DNA]</scope>
    <source>
        <strain evidence="16">k34-0107-D12</strain>
    </source>
</reference>
<name>A0ABQ0C0C3_9FIRM</name>
<feature type="transmembrane region" description="Helical" evidence="13">
    <location>
        <begin position="769"/>
        <end position="788"/>
    </location>
</feature>
<dbReference type="SFLD" id="SFLDS00003">
    <property type="entry name" value="Haloacid_Dehalogenase"/>
    <property type="match status" value="1"/>
</dbReference>
<dbReference type="InterPro" id="IPR006121">
    <property type="entry name" value="HMA_dom"/>
</dbReference>
<comment type="subcellular location">
    <subcellularLocation>
        <location evidence="13">Cell membrane</location>
    </subcellularLocation>
    <subcellularLocation>
        <location evidence="1">Membrane</location>
        <topology evidence="1">Multi-pass membrane protein</topology>
    </subcellularLocation>
</comment>
<dbReference type="Proteomes" id="UP001600941">
    <property type="component" value="Unassembled WGS sequence"/>
</dbReference>
<dbReference type="SUPFAM" id="SSF55008">
    <property type="entry name" value="HMA, heavy metal-associated domain"/>
    <property type="match status" value="2"/>
</dbReference>
<evidence type="ECO:0000256" key="4">
    <source>
        <dbReference type="ARBA" id="ARBA00022692"/>
    </source>
</evidence>
<comment type="catalytic activity">
    <reaction evidence="12">
        <text>Cd(2+)(in) + ATP + H2O = Cd(2+)(out) + ADP + phosphate + H(+)</text>
        <dbReference type="Rhea" id="RHEA:12132"/>
        <dbReference type="ChEBI" id="CHEBI:15377"/>
        <dbReference type="ChEBI" id="CHEBI:15378"/>
        <dbReference type="ChEBI" id="CHEBI:30616"/>
        <dbReference type="ChEBI" id="CHEBI:43474"/>
        <dbReference type="ChEBI" id="CHEBI:48775"/>
        <dbReference type="ChEBI" id="CHEBI:456216"/>
        <dbReference type="EC" id="7.2.2.21"/>
    </reaction>
</comment>
<evidence type="ECO:0000256" key="8">
    <source>
        <dbReference type="ARBA" id="ARBA00022967"/>
    </source>
</evidence>
<dbReference type="InterPro" id="IPR051014">
    <property type="entry name" value="Cation_Transport_ATPase_IB"/>
</dbReference>
<evidence type="ECO:0000256" key="11">
    <source>
        <dbReference type="ARBA" id="ARBA00039103"/>
    </source>
</evidence>
<dbReference type="PANTHER" id="PTHR48085">
    <property type="entry name" value="CADMIUM/ZINC-TRANSPORTING ATPASE HMA2-RELATED"/>
    <property type="match status" value="1"/>
</dbReference>
<dbReference type="PANTHER" id="PTHR48085:SF5">
    <property type="entry name" value="CADMIUM_ZINC-TRANSPORTING ATPASE HMA4-RELATED"/>
    <property type="match status" value="1"/>
</dbReference>
<dbReference type="InterPro" id="IPR044492">
    <property type="entry name" value="P_typ_ATPase_HD_dom"/>
</dbReference>
<evidence type="ECO:0000313" key="16">
    <source>
        <dbReference type="Proteomes" id="UP001600941"/>
    </source>
</evidence>
<keyword evidence="13" id="KW-1003">Cell membrane</keyword>
<evidence type="ECO:0000259" key="14">
    <source>
        <dbReference type="PROSITE" id="PS50846"/>
    </source>
</evidence>
<dbReference type="PROSITE" id="PS50846">
    <property type="entry name" value="HMA_2"/>
    <property type="match status" value="2"/>
</dbReference>
<organism evidence="15 16">
    <name type="scientific">Blautia parvula</name>
    <dbReference type="NCBI Taxonomy" id="2877527"/>
    <lineage>
        <taxon>Bacteria</taxon>
        <taxon>Bacillati</taxon>
        <taxon>Bacillota</taxon>
        <taxon>Clostridia</taxon>
        <taxon>Lachnospirales</taxon>
        <taxon>Lachnospiraceae</taxon>
        <taxon>Blautia</taxon>
    </lineage>
</organism>
<dbReference type="SUPFAM" id="SSF56784">
    <property type="entry name" value="HAD-like"/>
    <property type="match status" value="1"/>
</dbReference>
<evidence type="ECO:0000256" key="5">
    <source>
        <dbReference type="ARBA" id="ARBA00022723"/>
    </source>
</evidence>
<evidence type="ECO:0000256" key="12">
    <source>
        <dbReference type="ARBA" id="ARBA00049338"/>
    </source>
</evidence>